<dbReference type="GO" id="GO:0005829">
    <property type="term" value="C:cytosol"/>
    <property type="evidence" value="ECO:0007669"/>
    <property type="project" value="TreeGrafter"/>
</dbReference>
<evidence type="ECO:0000313" key="6">
    <source>
        <dbReference type="Proteomes" id="UP000051870"/>
    </source>
</evidence>
<dbReference type="RefSeq" id="WP_058310866.1">
    <property type="nucleotide sequence ID" value="NZ_CYTW01000001.1"/>
</dbReference>
<evidence type="ECO:0000259" key="4">
    <source>
        <dbReference type="PROSITE" id="PS01124"/>
    </source>
</evidence>
<dbReference type="STRING" id="1715693.PH7735_01776"/>
<gene>
    <name evidence="5" type="primary">nphR</name>
    <name evidence="5" type="ORF">PH7735_01776</name>
</gene>
<accession>A0A0P1IPZ7</accession>
<keyword evidence="3" id="KW-0804">Transcription</keyword>
<dbReference type="SUPFAM" id="SSF46689">
    <property type="entry name" value="Homeodomain-like"/>
    <property type="match status" value="1"/>
</dbReference>
<evidence type="ECO:0000256" key="2">
    <source>
        <dbReference type="ARBA" id="ARBA00023125"/>
    </source>
</evidence>
<evidence type="ECO:0000256" key="3">
    <source>
        <dbReference type="ARBA" id="ARBA00023163"/>
    </source>
</evidence>
<dbReference type="InterPro" id="IPR020449">
    <property type="entry name" value="Tscrpt_reg_AraC-type_HTH"/>
</dbReference>
<evidence type="ECO:0000313" key="5">
    <source>
        <dbReference type="EMBL" id="CUJ94686.1"/>
    </source>
</evidence>
<evidence type="ECO:0000256" key="1">
    <source>
        <dbReference type="ARBA" id="ARBA00023015"/>
    </source>
</evidence>
<name>A0A0P1IPZ7_9RHOB</name>
<dbReference type="GO" id="GO:0003700">
    <property type="term" value="F:DNA-binding transcription factor activity"/>
    <property type="evidence" value="ECO:0007669"/>
    <property type="project" value="InterPro"/>
</dbReference>
<dbReference type="InterPro" id="IPR009057">
    <property type="entry name" value="Homeodomain-like_sf"/>
</dbReference>
<organism evidence="5 6">
    <name type="scientific">Shimia thalassica</name>
    <dbReference type="NCBI Taxonomy" id="1715693"/>
    <lineage>
        <taxon>Bacteria</taxon>
        <taxon>Pseudomonadati</taxon>
        <taxon>Pseudomonadota</taxon>
        <taxon>Alphaproteobacteria</taxon>
        <taxon>Rhodobacterales</taxon>
        <taxon>Roseobacteraceae</taxon>
    </lineage>
</organism>
<dbReference type="GO" id="GO:0000976">
    <property type="term" value="F:transcription cis-regulatory region binding"/>
    <property type="evidence" value="ECO:0007669"/>
    <property type="project" value="TreeGrafter"/>
</dbReference>
<dbReference type="AlphaFoldDB" id="A0A0P1IPZ7"/>
<keyword evidence="1" id="KW-0805">Transcription regulation</keyword>
<dbReference type="PROSITE" id="PS01124">
    <property type="entry name" value="HTH_ARAC_FAMILY_2"/>
    <property type="match status" value="1"/>
</dbReference>
<dbReference type="Pfam" id="PF12833">
    <property type="entry name" value="HTH_18"/>
    <property type="match status" value="1"/>
</dbReference>
<reference evidence="6" key="1">
    <citation type="submission" date="2015-09" db="EMBL/GenBank/DDBJ databases">
        <authorList>
            <person name="Rodrigo-Torres Lidia"/>
            <person name="Arahal R.David."/>
        </authorList>
    </citation>
    <scope>NUCLEOTIDE SEQUENCE [LARGE SCALE GENOMIC DNA]</scope>
    <source>
        <strain evidence="6">CECT 7735</strain>
    </source>
</reference>
<dbReference type="PANTHER" id="PTHR47894">
    <property type="entry name" value="HTH-TYPE TRANSCRIPTIONAL REGULATOR GADX"/>
    <property type="match status" value="1"/>
</dbReference>
<dbReference type="GeneID" id="83880820"/>
<dbReference type="PRINTS" id="PR00032">
    <property type="entry name" value="HTHARAC"/>
</dbReference>
<dbReference type="PANTHER" id="PTHR47894:SF1">
    <property type="entry name" value="HTH-TYPE TRANSCRIPTIONAL REGULATOR VQSM"/>
    <property type="match status" value="1"/>
</dbReference>
<sequence length="329" mass="35946">MPDSLPLVQLQLIVPLLKALKARDIDLGAVLESVGLTRSAVENPESSVHVMVIHQFLQKCAEATNDKTFCSEVGAGLDTTGWPMIQKAMSEAKTLGEFLTIYVMQSSQVASSVTSFLNIQGVRAEFGEHRKFKPLIVPAQNDGFMISLKLSLIERAVGAVWDPSQVILTLSDPGVLSKNMSRITALKGDDMGSKVQFPSAWLNAPLSIFAPQDEKISNEINVADSDFLTGFRALLRQQVPNGGISVNDAANLVHLNARTLSRRLAKFGTTTAKEILAAKMEYAQEALKTSDQKTEEIALDLGYSDPSNFSRAFVKYVGNSPSRYRTLKR</sequence>
<feature type="domain" description="HTH araC/xylS-type" evidence="4">
    <location>
        <begin position="229"/>
        <end position="327"/>
    </location>
</feature>
<dbReference type="EMBL" id="CYTW01000001">
    <property type="protein sequence ID" value="CUJ94686.1"/>
    <property type="molecule type" value="Genomic_DNA"/>
</dbReference>
<dbReference type="Gene3D" id="1.10.10.60">
    <property type="entry name" value="Homeodomain-like"/>
    <property type="match status" value="1"/>
</dbReference>
<keyword evidence="2" id="KW-0238">DNA-binding</keyword>
<proteinExistence type="predicted"/>
<keyword evidence="6" id="KW-1185">Reference proteome</keyword>
<dbReference type="Proteomes" id="UP000051870">
    <property type="component" value="Unassembled WGS sequence"/>
</dbReference>
<dbReference type="SMART" id="SM00342">
    <property type="entry name" value="HTH_ARAC"/>
    <property type="match status" value="1"/>
</dbReference>
<dbReference type="InterPro" id="IPR018060">
    <property type="entry name" value="HTH_AraC"/>
</dbReference>
<protein>
    <submittedName>
        <fullName evidence="5">Transcriptional activator NphR</fullName>
    </submittedName>
</protein>